<dbReference type="VEuPathDB" id="TrichDB:TVAG_016560"/>
<dbReference type="AlphaFoldDB" id="A2EQZ4"/>
<keyword evidence="2" id="KW-1185">Reference proteome</keyword>
<dbReference type="Proteomes" id="UP000001542">
    <property type="component" value="Unassembled WGS sequence"/>
</dbReference>
<dbReference type="InterPro" id="IPR011989">
    <property type="entry name" value="ARM-like"/>
</dbReference>
<dbReference type="EMBL" id="DS113462">
    <property type="protein sequence ID" value="EAY04884.1"/>
    <property type="molecule type" value="Genomic_DNA"/>
</dbReference>
<name>A2EQZ4_TRIV3</name>
<evidence type="ECO:0000313" key="1">
    <source>
        <dbReference type="EMBL" id="EAY04884.1"/>
    </source>
</evidence>
<dbReference type="RefSeq" id="XP_001317107.1">
    <property type="nucleotide sequence ID" value="XM_001317072.1"/>
</dbReference>
<dbReference type="SUPFAM" id="SSF48371">
    <property type="entry name" value="ARM repeat"/>
    <property type="match status" value="1"/>
</dbReference>
<reference evidence="1" key="2">
    <citation type="journal article" date="2007" name="Science">
        <title>Draft genome sequence of the sexually transmitted pathogen Trichomonas vaginalis.</title>
        <authorList>
            <person name="Carlton J.M."/>
            <person name="Hirt R.P."/>
            <person name="Silva J.C."/>
            <person name="Delcher A.L."/>
            <person name="Schatz M."/>
            <person name="Zhao Q."/>
            <person name="Wortman J.R."/>
            <person name="Bidwell S.L."/>
            <person name="Alsmark U.C.M."/>
            <person name="Besteiro S."/>
            <person name="Sicheritz-Ponten T."/>
            <person name="Noel C.J."/>
            <person name="Dacks J.B."/>
            <person name="Foster P.G."/>
            <person name="Simillion C."/>
            <person name="Van de Peer Y."/>
            <person name="Miranda-Saavedra D."/>
            <person name="Barton G.J."/>
            <person name="Westrop G.D."/>
            <person name="Mueller S."/>
            <person name="Dessi D."/>
            <person name="Fiori P.L."/>
            <person name="Ren Q."/>
            <person name="Paulsen I."/>
            <person name="Zhang H."/>
            <person name="Bastida-Corcuera F.D."/>
            <person name="Simoes-Barbosa A."/>
            <person name="Brown M.T."/>
            <person name="Hayes R.D."/>
            <person name="Mukherjee M."/>
            <person name="Okumura C.Y."/>
            <person name="Schneider R."/>
            <person name="Smith A.J."/>
            <person name="Vanacova S."/>
            <person name="Villalvazo M."/>
            <person name="Haas B.J."/>
            <person name="Pertea M."/>
            <person name="Feldblyum T.V."/>
            <person name="Utterback T.R."/>
            <person name="Shu C.L."/>
            <person name="Osoegawa K."/>
            <person name="de Jong P.J."/>
            <person name="Hrdy I."/>
            <person name="Horvathova L."/>
            <person name="Zubacova Z."/>
            <person name="Dolezal P."/>
            <person name="Malik S.B."/>
            <person name="Logsdon J.M. Jr."/>
            <person name="Henze K."/>
            <person name="Gupta A."/>
            <person name="Wang C.C."/>
            <person name="Dunne R.L."/>
            <person name="Upcroft J.A."/>
            <person name="Upcroft P."/>
            <person name="White O."/>
            <person name="Salzberg S.L."/>
            <person name="Tang P."/>
            <person name="Chiu C.-H."/>
            <person name="Lee Y.-S."/>
            <person name="Embley T.M."/>
            <person name="Coombs G.H."/>
            <person name="Mottram J.C."/>
            <person name="Tachezy J."/>
            <person name="Fraser-Liggett C.M."/>
            <person name="Johnson P.J."/>
        </authorList>
    </citation>
    <scope>NUCLEOTIDE SEQUENCE [LARGE SCALE GENOMIC DNA]</scope>
    <source>
        <strain evidence="1">G3</strain>
    </source>
</reference>
<dbReference type="VEuPathDB" id="TrichDB:TVAGG3_0535440"/>
<accession>A2EQZ4</accession>
<dbReference type="InterPro" id="IPR016024">
    <property type="entry name" value="ARM-type_fold"/>
</dbReference>
<dbReference type="KEGG" id="tva:4762747"/>
<proteinExistence type="predicted"/>
<reference evidence="1" key="1">
    <citation type="submission" date="2006-10" db="EMBL/GenBank/DDBJ databases">
        <authorList>
            <person name="Amadeo P."/>
            <person name="Zhao Q."/>
            <person name="Wortman J."/>
            <person name="Fraser-Liggett C."/>
            <person name="Carlton J."/>
        </authorList>
    </citation>
    <scope>NUCLEOTIDE SEQUENCE</scope>
    <source>
        <strain evidence="1">G3</strain>
    </source>
</reference>
<dbReference type="SMR" id="A2EQZ4"/>
<protein>
    <submittedName>
        <fullName evidence="1">Uncharacterized protein</fullName>
    </submittedName>
</protein>
<sequence>MKVEEKTYKQFTIDQVTLINGEPAFVQEIQNRTGTFNDNAISLMESADDDNSIDKLIISVFHCYSAICQNQFLENSTHISQFISDCMLFQNYHILEVRISVYNCLSKLCIKKFKSSFDIIKTEKNFIRSLLFYAQWTENEEILNSIANIIRFFVAISDKNQRKHLIKYGVVEALEYLLFKNIDYDILIEIVGFLMTFSDDVAIQLIEKQILQYFLSCVNQSLPNDSKICFVEFFGRTIRHLPISYSQLLFSNDTVLEIAVSVFRTVNPNLAFRILQAFHKLLTGLKEDPQNEFAVKCATILVDSGEFEEDELFENDKLDSEYTKLRQYLYDLNSDSES</sequence>
<dbReference type="Gene3D" id="1.25.10.10">
    <property type="entry name" value="Leucine-rich Repeat Variant"/>
    <property type="match status" value="1"/>
</dbReference>
<organism evidence="1 2">
    <name type="scientific">Trichomonas vaginalis (strain ATCC PRA-98 / G3)</name>
    <dbReference type="NCBI Taxonomy" id="412133"/>
    <lineage>
        <taxon>Eukaryota</taxon>
        <taxon>Metamonada</taxon>
        <taxon>Parabasalia</taxon>
        <taxon>Trichomonadida</taxon>
        <taxon>Trichomonadidae</taxon>
        <taxon>Trichomonas</taxon>
    </lineage>
</organism>
<dbReference type="InParanoid" id="A2EQZ4"/>
<gene>
    <name evidence="1" type="ORF">TVAG_016560</name>
</gene>
<evidence type="ECO:0000313" key="2">
    <source>
        <dbReference type="Proteomes" id="UP000001542"/>
    </source>
</evidence>